<evidence type="ECO:0000313" key="1">
    <source>
        <dbReference type="EMBL" id="ONF42396.1"/>
    </source>
</evidence>
<sequence length="157" mass="17405">MAAASSGTGQEARDRRYWFHILARPAPEARLQHAVKLTEKAWRQGDRVGIACDSKEQAQALDDLLWSFSPEAFIPHAIVPETTTCAEPVGLLLGPPAAADWDTVIVLSSALPAEADRFRRLALIAHNDPAILNQARSHYRQLRSLGITPQVHDQRKR</sequence>
<accession>A0A1V2DPR7</accession>
<dbReference type="RefSeq" id="WP_076725601.1">
    <property type="nucleotide sequence ID" value="NZ_MSCW01000010.1"/>
</dbReference>
<dbReference type="GO" id="GO:0032298">
    <property type="term" value="P:positive regulation of DNA-templated DNA replication initiation"/>
    <property type="evidence" value="ECO:0007669"/>
    <property type="project" value="TreeGrafter"/>
</dbReference>
<name>A0A1V2DPR7_9GAMM</name>
<dbReference type="GO" id="GO:0006260">
    <property type="term" value="P:DNA replication"/>
    <property type="evidence" value="ECO:0007669"/>
    <property type="project" value="InterPro"/>
</dbReference>
<dbReference type="GO" id="GO:0003887">
    <property type="term" value="F:DNA-directed DNA polymerase activity"/>
    <property type="evidence" value="ECO:0007669"/>
    <property type="project" value="InterPro"/>
</dbReference>
<keyword evidence="2" id="KW-1185">Reference proteome</keyword>
<dbReference type="PANTHER" id="PTHR38767:SF1">
    <property type="entry name" value="DNA POLYMERASE III SUBUNIT CHI"/>
    <property type="match status" value="1"/>
</dbReference>
<dbReference type="GO" id="GO:0003677">
    <property type="term" value="F:DNA binding"/>
    <property type="evidence" value="ECO:0007669"/>
    <property type="project" value="InterPro"/>
</dbReference>
<dbReference type="InterPro" id="IPR007459">
    <property type="entry name" value="DNA_pol3_chi"/>
</dbReference>
<dbReference type="Proteomes" id="UP000189339">
    <property type="component" value="Unassembled WGS sequence"/>
</dbReference>
<dbReference type="InterPro" id="IPR036768">
    <property type="entry name" value="PolIII_chi_sf"/>
</dbReference>
<dbReference type="STRING" id="135739.BTO32_15670"/>
<reference evidence="1 2" key="1">
    <citation type="submission" date="2016-12" db="EMBL/GenBank/DDBJ databases">
        <title>Marinobacter lutaoensis whole genome sequencing.</title>
        <authorList>
            <person name="Verma A."/>
            <person name="Krishnamurthi S."/>
        </authorList>
    </citation>
    <scope>NUCLEOTIDE SEQUENCE [LARGE SCALE GENOMIC DNA]</scope>
    <source>
        <strain evidence="1 2">T5054</strain>
    </source>
</reference>
<evidence type="ECO:0000313" key="2">
    <source>
        <dbReference type="Proteomes" id="UP000189339"/>
    </source>
</evidence>
<proteinExistence type="predicted"/>
<dbReference type="EMBL" id="MSCW01000010">
    <property type="protein sequence ID" value="ONF42396.1"/>
    <property type="molecule type" value="Genomic_DNA"/>
</dbReference>
<comment type="caution">
    <text evidence="1">The sequence shown here is derived from an EMBL/GenBank/DDBJ whole genome shotgun (WGS) entry which is preliminary data.</text>
</comment>
<dbReference type="OrthoDB" id="5297568at2"/>
<dbReference type="SUPFAM" id="SSF102400">
    <property type="entry name" value="DNA polymerase III chi subunit"/>
    <property type="match status" value="1"/>
</dbReference>
<dbReference type="Pfam" id="PF04364">
    <property type="entry name" value="DNA_pol3_chi"/>
    <property type="match status" value="1"/>
</dbReference>
<organism evidence="1 2">
    <name type="scientific">Marinobacter lutaoensis</name>
    <dbReference type="NCBI Taxonomy" id="135739"/>
    <lineage>
        <taxon>Bacteria</taxon>
        <taxon>Pseudomonadati</taxon>
        <taxon>Pseudomonadota</taxon>
        <taxon>Gammaproteobacteria</taxon>
        <taxon>Pseudomonadales</taxon>
        <taxon>Marinobacteraceae</taxon>
        <taxon>Marinobacter</taxon>
    </lineage>
</organism>
<dbReference type="PANTHER" id="PTHR38767">
    <property type="entry name" value="DNA POLYMERASE III SUBUNIT CHI"/>
    <property type="match status" value="1"/>
</dbReference>
<dbReference type="AlphaFoldDB" id="A0A1V2DPR7"/>
<protein>
    <submittedName>
        <fullName evidence="1">DNA polymerase III subunit chi</fullName>
    </submittedName>
</protein>
<dbReference type="Gene3D" id="3.40.50.10110">
    <property type="entry name" value="DNA polymerase III subunit chi"/>
    <property type="match status" value="1"/>
</dbReference>
<gene>
    <name evidence="1" type="ORF">BTO32_15670</name>
</gene>